<gene>
    <name evidence="8" type="ORF">KEU06_18045</name>
</gene>
<dbReference type="SUPFAM" id="SSF52540">
    <property type="entry name" value="P-loop containing nucleoside triphosphate hydrolases"/>
    <property type="match status" value="2"/>
</dbReference>
<evidence type="ECO:0000256" key="5">
    <source>
        <dbReference type="ARBA" id="ARBA00022840"/>
    </source>
</evidence>
<dbReference type="InterPro" id="IPR017871">
    <property type="entry name" value="ABC_transporter-like_CS"/>
</dbReference>
<evidence type="ECO:0000256" key="1">
    <source>
        <dbReference type="ARBA" id="ARBA00004417"/>
    </source>
</evidence>
<evidence type="ECO:0000256" key="4">
    <source>
        <dbReference type="ARBA" id="ARBA00022741"/>
    </source>
</evidence>
<feature type="region of interest" description="Disordered" evidence="6">
    <location>
        <begin position="285"/>
        <end position="309"/>
    </location>
</feature>
<dbReference type="Pfam" id="PF00005">
    <property type="entry name" value="ABC_tran"/>
    <property type="match status" value="2"/>
</dbReference>
<comment type="subcellular location">
    <subcellularLocation>
        <location evidence="1">Cell inner membrane</location>
        <topology evidence="1">Peripheral membrane protein</topology>
    </subcellularLocation>
</comment>
<feature type="domain" description="ABC transporter" evidence="7">
    <location>
        <begin position="314"/>
        <end position="561"/>
    </location>
</feature>
<evidence type="ECO:0000313" key="8">
    <source>
        <dbReference type="EMBL" id="MBS3650521.1"/>
    </source>
</evidence>
<keyword evidence="4" id="KW-0547">Nucleotide-binding</keyword>
<dbReference type="PANTHER" id="PTHR43776">
    <property type="entry name" value="TRANSPORT ATP-BINDING PROTEIN"/>
    <property type="match status" value="1"/>
</dbReference>
<dbReference type="Proteomes" id="UP000680348">
    <property type="component" value="Unassembled WGS sequence"/>
</dbReference>
<evidence type="ECO:0000256" key="2">
    <source>
        <dbReference type="ARBA" id="ARBA00005417"/>
    </source>
</evidence>
<dbReference type="InterPro" id="IPR003439">
    <property type="entry name" value="ABC_transporter-like_ATP-bd"/>
</dbReference>
<feature type="domain" description="ABC transporter" evidence="7">
    <location>
        <begin position="24"/>
        <end position="275"/>
    </location>
</feature>
<protein>
    <submittedName>
        <fullName evidence="8">ABC transporter ATP-binding protein</fullName>
    </submittedName>
</protein>
<keyword evidence="9" id="KW-1185">Reference proteome</keyword>
<dbReference type="InterPro" id="IPR027417">
    <property type="entry name" value="P-loop_NTPase"/>
</dbReference>
<name>A0A942DZI9_9HYPH</name>
<dbReference type="GO" id="GO:0015833">
    <property type="term" value="P:peptide transport"/>
    <property type="evidence" value="ECO:0007669"/>
    <property type="project" value="InterPro"/>
</dbReference>
<dbReference type="NCBIfam" id="NF008453">
    <property type="entry name" value="PRK11308.1"/>
    <property type="match status" value="2"/>
</dbReference>
<dbReference type="InterPro" id="IPR003593">
    <property type="entry name" value="AAA+_ATPase"/>
</dbReference>
<evidence type="ECO:0000259" key="7">
    <source>
        <dbReference type="PROSITE" id="PS50893"/>
    </source>
</evidence>
<dbReference type="GO" id="GO:0016887">
    <property type="term" value="F:ATP hydrolysis activity"/>
    <property type="evidence" value="ECO:0007669"/>
    <property type="project" value="InterPro"/>
</dbReference>
<dbReference type="InterPro" id="IPR050319">
    <property type="entry name" value="ABC_transp_ATP-bind"/>
</dbReference>
<sequence length="610" mass="66196">MSQVESNKLSGAAAPDSNSVGPVLSVSGVTIAVRTEDGVREVVSDLSFELGRGETLCIAGESGSGKSMTSLAIMGLLPEPAAFIKSGSIRLGDQDLASLSESRMRRIRGNRVAMIFQEPMTSLNPVLSIGRQLIEAIETHTSLSRSAARAKAIEALKAVRIPDAEGRLKQYPHELSGGMRQRVMIAMALALKPDVLIADEPTTALDVTVQGEVLELLRDLQRENGTSVILITHDMGVVAEMADRVIIMRHGRMVEEGRAADIFARPQADYTRELLAAVPRIGGGREAVSAPPLTPPDKGEGDSSRDANAPVASVRDLHVRFDLHGGFFGRVDRRVHAVEGVNFAIASNETLSLVGESGCGKSTTAKAIAGLVPYTGNISIGGRDLVGLGRDDRKAVRRDVQMIFQDPFASLDPRMRVGDLVAEPLVIHGIGNRQERQDRVAALFERVGLSADQMERYPHEFSGGQRQRICIARALALRPKLIIADESVSALDVSVQARVLGLLKDLQREFGVAYLFISHDMAVVENISDRVAVMYLGQIVEMGTRDQIFSNPRHPYTRRLIEAVPIPDPARRRERFARLEAEIPSPVRRLGDEPTKLRLQDMGGGHLVAA</sequence>
<dbReference type="PANTHER" id="PTHR43776:SF7">
    <property type="entry name" value="D,D-DIPEPTIDE TRANSPORT ATP-BINDING PROTEIN DDPF-RELATED"/>
    <property type="match status" value="1"/>
</dbReference>
<dbReference type="NCBIfam" id="TIGR01727">
    <property type="entry name" value="oligo_HPY"/>
    <property type="match status" value="1"/>
</dbReference>
<accession>A0A942DZI9</accession>
<dbReference type="GO" id="GO:0005524">
    <property type="term" value="F:ATP binding"/>
    <property type="evidence" value="ECO:0007669"/>
    <property type="project" value="UniProtKB-KW"/>
</dbReference>
<organism evidence="8 9">
    <name type="scientific">Pseudaminobacter soli</name>
    <name type="common">ex Zhang et al. 2022</name>
    <dbReference type="NCBI Taxonomy" id="2831468"/>
    <lineage>
        <taxon>Bacteria</taxon>
        <taxon>Pseudomonadati</taxon>
        <taxon>Pseudomonadota</taxon>
        <taxon>Alphaproteobacteria</taxon>
        <taxon>Hyphomicrobiales</taxon>
        <taxon>Phyllobacteriaceae</taxon>
        <taxon>Pseudaminobacter</taxon>
    </lineage>
</organism>
<dbReference type="EMBL" id="JAGWCR010000009">
    <property type="protein sequence ID" value="MBS3650521.1"/>
    <property type="molecule type" value="Genomic_DNA"/>
</dbReference>
<dbReference type="GO" id="GO:0005886">
    <property type="term" value="C:plasma membrane"/>
    <property type="evidence" value="ECO:0007669"/>
    <property type="project" value="UniProtKB-SubCell"/>
</dbReference>
<dbReference type="PROSITE" id="PS00211">
    <property type="entry name" value="ABC_TRANSPORTER_1"/>
    <property type="match status" value="2"/>
</dbReference>
<keyword evidence="3" id="KW-0813">Transport</keyword>
<keyword evidence="5 8" id="KW-0067">ATP-binding</keyword>
<evidence type="ECO:0000256" key="6">
    <source>
        <dbReference type="SAM" id="MobiDB-lite"/>
    </source>
</evidence>
<comment type="caution">
    <text evidence="8">The sequence shown here is derived from an EMBL/GenBank/DDBJ whole genome shotgun (WGS) entry which is preliminary data.</text>
</comment>
<dbReference type="Pfam" id="PF08352">
    <property type="entry name" value="oligo_HPY"/>
    <property type="match status" value="2"/>
</dbReference>
<evidence type="ECO:0000256" key="3">
    <source>
        <dbReference type="ARBA" id="ARBA00022448"/>
    </source>
</evidence>
<dbReference type="NCBIfam" id="NF007739">
    <property type="entry name" value="PRK10419.1"/>
    <property type="match status" value="2"/>
</dbReference>
<dbReference type="AlphaFoldDB" id="A0A942DZI9"/>
<dbReference type="PROSITE" id="PS50893">
    <property type="entry name" value="ABC_TRANSPORTER_2"/>
    <property type="match status" value="2"/>
</dbReference>
<dbReference type="SMART" id="SM00382">
    <property type="entry name" value="AAA"/>
    <property type="match status" value="2"/>
</dbReference>
<evidence type="ECO:0000313" key="9">
    <source>
        <dbReference type="Proteomes" id="UP000680348"/>
    </source>
</evidence>
<dbReference type="FunFam" id="3.40.50.300:FF:000016">
    <property type="entry name" value="Oligopeptide ABC transporter ATP-binding component"/>
    <property type="match status" value="2"/>
</dbReference>
<proteinExistence type="inferred from homology"/>
<dbReference type="Gene3D" id="3.40.50.300">
    <property type="entry name" value="P-loop containing nucleotide triphosphate hydrolases"/>
    <property type="match status" value="2"/>
</dbReference>
<dbReference type="RefSeq" id="WP_188256064.1">
    <property type="nucleotide sequence ID" value="NZ_JABVCF010000009.1"/>
</dbReference>
<reference evidence="8" key="1">
    <citation type="submission" date="2021-04" db="EMBL/GenBank/DDBJ databases">
        <title>Pseudaminobacter soli sp. nov., isolated from paddy soil contaminated by heavy metals.</title>
        <authorList>
            <person name="Zhang K."/>
        </authorList>
    </citation>
    <scope>NUCLEOTIDE SEQUENCE</scope>
    <source>
        <strain evidence="8">19-2017</strain>
    </source>
</reference>
<dbReference type="GO" id="GO:0055085">
    <property type="term" value="P:transmembrane transport"/>
    <property type="evidence" value="ECO:0007669"/>
    <property type="project" value="UniProtKB-ARBA"/>
</dbReference>
<dbReference type="InterPro" id="IPR013563">
    <property type="entry name" value="Oligopep_ABC_C"/>
</dbReference>
<comment type="similarity">
    <text evidence="2">Belongs to the ABC transporter superfamily.</text>
</comment>
<dbReference type="CDD" id="cd03257">
    <property type="entry name" value="ABC_NikE_OppD_transporters"/>
    <property type="match status" value="2"/>
</dbReference>